<dbReference type="Proteomes" id="UP000317369">
    <property type="component" value="Chromosome"/>
</dbReference>
<evidence type="ECO:0000313" key="5">
    <source>
        <dbReference type="EMBL" id="QDU32931.1"/>
    </source>
</evidence>
<keyword evidence="6" id="KW-1185">Reference proteome</keyword>
<dbReference type="PROSITE" id="PS50005">
    <property type="entry name" value="TPR"/>
    <property type="match status" value="1"/>
</dbReference>
<organism evidence="5 6">
    <name type="scientific">Poriferisphaera corsica</name>
    <dbReference type="NCBI Taxonomy" id="2528020"/>
    <lineage>
        <taxon>Bacteria</taxon>
        <taxon>Pseudomonadati</taxon>
        <taxon>Planctomycetota</taxon>
        <taxon>Phycisphaerae</taxon>
        <taxon>Phycisphaerales</taxon>
        <taxon>Phycisphaeraceae</taxon>
        <taxon>Poriferisphaera</taxon>
    </lineage>
</organism>
<proteinExistence type="predicted"/>
<feature type="repeat" description="TPR" evidence="3">
    <location>
        <begin position="120"/>
        <end position="153"/>
    </location>
</feature>
<keyword evidence="4" id="KW-0812">Transmembrane</keyword>
<dbReference type="EMBL" id="CP036425">
    <property type="protein sequence ID" value="QDU32931.1"/>
    <property type="molecule type" value="Genomic_DNA"/>
</dbReference>
<dbReference type="PANTHER" id="PTHR45641:SF19">
    <property type="entry name" value="NEPHROCYSTIN-3"/>
    <property type="match status" value="1"/>
</dbReference>
<gene>
    <name evidence="5" type="ORF">KS4_09700</name>
</gene>
<reference evidence="5 6" key="1">
    <citation type="submission" date="2019-02" db="EMBL/GenBank/DDBJ databases">
        <title>Deep-cultivation of Planctomycetes and their phenomic and genomic characterization uncovers novel biology.</title>
        <authorList>
            <person name="Wiegand S."/>
            <person name="Jogler M."/>
            <person name="Boedeker C."/>
            <person name="Pinto D."/>
            <person name="Vollmers J."/>
            <person name="Rivas-Marin E."/>
            <person name="Kohn T."/>
            <person name="Peeters S.H."/>
            <person name="Heuer A."/>
            <person name="Rast P."/>
            <person name="Oberbeckmann S."/>
            <person name="Bunk B."/>
            <person name="Jeske O."/>
            <person name="Meyerdierks A."/>
            <person name="Storesund J.E."/>
            <person name="Kallscheuer N."/>
            <person name="Luecker S."/>
            <person name="Lage O.M."/>
            <person name="Pohl T."/>
            <person name="Merkel B.J."/>
            <person name="Hornburger P."/>
            <person name="Mueller R.-W."/>
            <person name="Bruemmer F."/>
            <person name="Labrenz M."/>
            <person name="Spormann A.M."/>
            <person name="Op den Camp H."/>
            <person name="Overmann J."/>
            <person name="Amann R."/>
            <person name="Jetten M.S.M."/>
            <person name="Mascher T."/>
            <person name="Medema M.H."/>
            <person name="Devos D.P."/>
            <person name="Kaster A.-K."/>
            <person name="Ovreas L."/>
            <person name="Rohde M."/>
            <person name="Galperin M.Y."/>
            <person name="Jogler C."/>
        </authorList>
    </citation>
    <scope>NUCLEOTIDE SEQUENCE [LARGE SCALE GENOMIC DNA]</scope>
    <source>
        <strain evidence="5 6">KS4</strain>
    </source>
</reference>
<dbReference type="RefSeq" id="WP_200761575.1">
    <property type="nucleotide sequence ID" value="NZ_CP036425.1"/>
</dbReference>
<keyword evidence="2 3" id="KW-0802">TPR repeat</keyword>
<protein>
    <submittedName>
        <fullName evidence="5">Tetratricopeptide repeat protein</fullName>
    </submittedName>
</protein>
<keyword evidence="4" id="KW-0472">Membrane</keyword>
<name>A0A517YRU2_9BACT</name>
<feature type="transmembrane region" description="Helical" evidence="4">
    <location>
        <begin position="12"/>
        <end position="30"/>
    </location>
</feature>
<dbReference type="SMART" id="SM00028">
    <property type="entry name" value="TPR"/>
    <property type="match status" value="4"/>
</dbReference>
<keyword evidence="4" id="KW-1133">Transmembrane helix</keyword>
<dbReference type="SUPFAM" id="SSF48452">
    <property type="entry name" value="TPR-like"/>
    <property type="match status" value="2"/>
</dbReference>
<evidence type="ECO:0000256" key="4">
    <source>
        <dbReference type="SAM" id="Phobius"/>
    </source>
</evidence>
<dbReference type="PROSITE" id="PS51257">
    <property type="entry name" value="PROKAR_LIPOPROTEIN"/>
    <property type="match status" value="1"/>
</dbReference>
<dbReference type="KEGG" id="pcor:KS4_09700"/>
<evidence type="ECO:0000256" key="3">
    <source>
        <dbReference type="PROSITE-ProRule" id="PRU00339"/>
    </source>
</evidence>
<accession>A0A517YRU2</accession>
<evidence type="ECO:0000256" key="2">
    <source>
        <dbReference type="ARBA" id="ARBA00022803"/>
    </source>
</evidence>
<dbReference type="PANTHER" id="PTHR45641">
    <property type="entry name" value="TETRATRICOPEPTIDE REPEAT PROTEIN (AFU_ORTHOLOGUE AFUA_6G03870)"/>
    <property type="match status" value="1"/>
</dbReference>
<dbReference type="Pfam" id="PF13424">
    <property type="entry name" value="TPR_12"/>
    <property type="match status" value="1"/>
</dbReference>
<evidence type="ECO:0000313" key="6">
    <source>
        <dbReference type="Proteomes" id="UP000317369"/>
    </source>
</evidence>
<dbReference type="Gene3D" id="1.25.40.10">
    <property type="entry name" value="Tetratricopeptide repeat domain"/>
    <property type="match status" value="1"/>
</dbReference>
<dbReference type="InterPro" id="IPR011990">
    <property type="entry name" value="TPR-like_helical_dom_sf"/>
</dbReference>
<dbReference type="AlphaFoldDB" id="A0A517YRU2"/>
<sequence length="366" mass="40752">MYNRRVQLRREFVLLIGMLLVGMVGCMGLPEASSDWNTVYNGARMRYQRQQFMQAKGLGQRAVDLAMEQYGAGDMKVVESFIVMGMASYAMEAWPEAAHAFERALAQRGIEASGNENIQIDAVNLLGLCYTEMGRYQDAIRAHKRQLALVERKYGAESTEMAMSLNNLGFVYTQAGQLSHAEPLLVRQIEVLEVTGNKAGRDYSDAHYNMGLLRYKQGRFSDAAAKFKKSGDLLDRIHGVGEIEVAAYRLQAGMMWLKAGRGGDAKIQLENVVRVYDRHVAKLGLQVAIGKAALAAACEKVGDVERAKQLRGEVRGMYRSAFGAEDAVIAEMLGGRVKELRSLNRWVEADFLKAYSARFKAGQWVQ</sequence>
<dbReference type="InterPro" id="IPR019734">
    <property type="entry name" value="TPR_rpt"/>
</dbReference>
<keyword evidence="1" id="KW-0677">Repeat</keyword>
<evidence type="ECO:0000256" key="1">
    <source>
        <dbReference type="ARBA" id="ARBA00022737"/>
    </source>
</evidence>